<comment type="caution">
    <text evidence="1">The sequence shown here is derived from an EMBL/GenBank/DDBJ whole genome shotgun (WGS) entry which is preliminary data.</text>
</comment>
<organism evidence="1 2">
    <name type="scientific">Glomerella acutata</name>
    <name type="common">Colletotrichum acutatum</name>
    <dbReference type="NCBI Taxonomy" id="27357"/>
    <lineage>
        <taxon>Eukaryota</taxon>
        <taxon>Fungi</taxon>
        <taxon>Dikarya</taxon>
        <taxon>Ascomycota</taxon>
        <taxon>Pezizomycotina</taxon>
        <taxon>Sordariomycetes</taxon>
        <taxon>Hypocreomycetidae</taxon>
        <taxon>Glomerellales</taxon>
        <taxon>Glomerellaceae</taxon>
        <taxon>Colletotrichum</taxon>
        <taxon>Colletotrichum acutatum species complex</taxon>
    </lineage>
</organism>
<gene>
    <name evidence="1" type="ORF">BDZ83DRAFT_790932</name>
</gene>
<dbReference type="EMBL" id="JAHMHS010000029">
    <property type="protein sequence ID" value="KAK1726788.1"/>
    <property type="molecule type" value="Genomic_DNA"/>
</dbReference>
<evidence type="ECO:0000313" key="1">
    <source>
        <dbReference type="EMBL" id="KAK1726788.1"/>
    </source>
</evidence>
<evidence type="ECO:0000313" key="2">
    <source>
        <dbReference type="Proteomes" id="UP001244207"/>
    </source>
</evidence>
<accession>A0AAD8US85</accession>
<dbReference type="Proteomes" id="UP001244207">
    <property type="component" value="Unassembled WGS sequence"/>
</dbReference>
<protein>
    <recommendedName>
        <fullName evidence="3">NACHT-NTPase and P-loop NTPases N-terminal domain-containing protein</fullName>
    </recommendedName>
</protein>
<reference evidence="1" key="1">
    <citation type="submission" date="2021-12" db="EMBL/GenBank/DDBJ databases">
        <title>Comparative genomics, transcriptomics and evolutionary studies reveal genomic signatures of adaptation to plant cell wall in hemibiotrophic fungi.</title>
        <authorList>
            <consortium name="DOE Joint Genome Institute"/>
            <person name="Baroncelli R."/>
            <person name="Diaz J.F."/>
            <person name="Benocci T."/>
            <person name="Peng M."/>
            <person name="Battaglia E."/>
            <person name="Haridas S."/>
            <person name="Andreopoulos W."/>
            <person name="Labutti K."/>
            <person name="Pangilinan J."/>
            <person name="Floch G.L."/>
            <person name="Makela M.R."/>
            <person name="Henrissat B."/>
            <person name="Grigoriev I.V."/>
            <person name="Crouch J.A."/>
            <person name="De Vries R.P."/>
            <person name="Sukno S.A."/>
            <person name="Thon M.R."/>
        </authorList>
    </citation>
    <scope>NUCLEOTIDE SEQUENCE</scope>
    <source>
        <strain evidence="1">CBS 112980</strain>
    </source>
</reference>
<sequence>MAEAIGLATSVIAVAEVMGKAIGLTLKIKSLWREVKNVPTVLLEKAEELQDLDDYLKDAEAQTAGSPISKSIINDEIMQKSLRRARAALADIQNTIDGLGLQMSDPRKHRRKLTAAIFILQKDTIEDMERKLDRALELFKVAQGIYCTNLTMLSTSIIMDQLPKCLSSSKVTKSSSHKVKVTEFVEQHKPFVANIAGKDNLGISQGTTAIGRLRLGFGDNNFQISLRSPSWLGNKVYSAMCHKSMIGWQIHLTAYVVIKSFRGIEDSVKSDNPQALMKHLRSTSLTPLVEDANGQNLLYLCAENRWLNIAKWLLSFGLFAGSYSSEENNCLEDSRSRTLIFEADNKLWHPPNSHIPPDFIILFALQAPDGDTGVSVESMGFIAGLTDFDNFTRLLQSKSPASNPKWYYLASRLRFAYSGIRGSVWTLSQLTAVLPELKSLTRELVVSWRLAGRKYLIPSLVASGIGARASRAPRGDPAYSHSVNEYARLAGQIIALDPESLTQAATTRHRASSALHMLMRTLLSNFQPCSTDQADYIIQSTLQVWVKMLHGNKVNLLHHGRQSRTTYTVPRRHVPPGWSFRLLQNTNEPRKRNKKRDREYRIEYIGITYGSLPEHWKVWWGVDFEGYAGEFWRMLEDSGIKIPGSWVDDAVFDDGSAKLVPSWVHEGTGSLIWSEHRKIRPPL</sequence>
<dbReference type="AlphaFoldDB" id="A0AAD8US85"/>
<evidence type="ECO:0008006" key="3">
    <source>
        <dbReference type="Google" id="ProtNLM"/>
    </source>
</evidence>
<dbReference type="GeneID" id="85399623"/>
<name>A0AAD8US85_GLOAC</name>
<dbReference type="RefSeq" id="XP_060366843.1">
    <property type="nucleotide sequence ID" value="XM_060515725.1"/>
</dbReference>
<keyword evidence="2" id="KW-1185">Reference proteome</keyword>
<proteinExistence type="predicted"/>